<evidence type="ECO:0000313" key="6">
    <source>
        <dbReference type="Proteomes" id="UP000188597"/>
    </source>
</evidence>
<feature type="transmembrane region" description="Helical" evidence="3">
    <location>
        <begin position="254"/>
        <end position="274"/>
    </location>
</feature>
<name>A0A1V3GCL0_9BACL</name>
<feature type="transmembrane region" description="Helical" evidence="3">
    <location>
        <begin position="195"/>
        <end position="214"/>
    </location>
</feature>
<feature type="transmembrane region" description="Helical" evidence="3">
    <location>
        <begin position="286"/>
        <end position="312"/>
    </location>
</feature>
<dbReference type="AlphaFoldDB" id="A0A1V3GCL0"/>
<dbReference type="GO" id="GO:0016020">
    <property type="term" value="C:membrane"/>
    <property type="evidence" value="ECO:0007669"/>
    <property type="project" value="TreeGrafter"/>
</dbReference>
<dbReference type="PANTHER" id="PTHR23028">
    <property type="entry name" value="ACETYLTRANSFERASE"/>
    <property type="match status" value="1"/>
</dbReference>
<dbReference type="InterPro" id="IPR002656">
    <property type="entry name" value="Acyl_transf_3_dom"/>
</dbReference>
<comment type="subcellular location">
    <subcellularLocation>
        <location evidence="1">Membrane</location>
    </subcellularLocation>
</comment>
<feature type="transmembrane region" description="Helical" evidence="3">
    <location>
        <begin position="165"/>
        <end position="183"/>
    </location>
</feature>
<evidence type="ECO:0000256" key="2">
    <source>
        <dbReference type="ARBA" id="ARBA00007400"/>
    </source>
</evidence>
<dbReference type="Proteomes" id="UP000188597">
    <property type="component" value="Unassembled WGS sequence"/>
</dbReference>
<keyword evidence="3" id="KW-1133">Transmembrane helix</keyword>
<dbReference type="OrthoDB" id="9796461at2"/>
<dbReference type="GO" id="GO:0009103">
    <property type="term" value="P:lipopolysaccharide biosynthetic process"/>
    <property type="evidence" value="ECO:0007669"/>
    <property type="project" value="TreeGrafter"/>
</dbReference>
<proteinExistence type="inferred from homology"/>
<sequence>MISNIKNQKKLVILDTLTSFRFFAALMVYLYHVGIGADYKTGYLGVSFFFILSGFILVYNYKEKLNEFDPIQLKKFYIARVAKIYPIHLFTFLLAVPYYFFIPLKHESFLYIFQAITNIALIHSFIPFGNVSFNGVSWSLSDEMFFYLLFPFIIYYGFKLSLVNSLKLIGATWIITLLLALYLPSESSFSQWFFYFFPGIRIIEFLGGMFLGAIYLKVRRRFYKSFLLFSSLEVMSILFFITMVFISPQFTQNLRYGLIFIPSILLIIFVFAFQRGFLSKLFSNKLFVYLGNISFSFYMVHNLFLSYIMFLWKPNIDQGFVILICLLLSTLSSSLLYHFLEEPMRKKVKAILEERFIASGKTIKVGSKAL</sequence>
<evidence type="ECO:0000256" key="3">
    <source>
        <dbReference type="SAM" id="Phobius"/>
    </source>
</evidence>
<feature type="transmembrane region" description="Helical" evidence="3">
    <location>
        <begin position="82"/>
        <end position="101"/>
    </location>
</feature>
<gene>
    <name evidence="5" type="ORF">UN64_05205</name>
</gene>
<comment type="caution">
    <text evidence="5">The sequence shown here is derived from an EMBL/GenBank/DDBJ whole genome shotgun (WGS) entry which is preliminary data.</text>
</comment>
<evidence type="ECO:0000313" key="5">
    <source>
        <dbReference type="EMBL" id="OOE14590.1"/>
    </source>
</evidence>
<reference evidence="5 6" key="1">
    <citation type="submission" date="2016-11" db="EMBL/GenBank/DDBJ databases">
        <authorList>
            <person name="Jaros S."/>
            <person name="Januszkiewicz K."/>
            <person name="Wedrychowicz H."/>
        </authorList>
    </citation>
    <scope>NUCLEOTIDE SEQUENCE [LARGE SCALE GENOMIC DNA]</scope>
    <source>
        <strain evidence="5 6">Con a/3</strain>
    </source>
</reference>
<dbReference type="PANTHER" id="PTHR23028:SF53">
    <property type="entry name" value="ACYL_TRANSF_3 DOMAIN-CONTAINING PROTEIN"/>
    <property type="match status" value="1"/>
</dbReference>
<evidence type="ECO:0000259" key="4">
    <source>
        <dbReference type="Pfam" id="PF01757"/>
    </source>
</evidence>
<keyword evidence="3" id="KW-0472">Membrane</keyword>
<accession>A0A1V3GCL0</accession>
<dbReference type="EMBL" id="MQMF01000001">
    <property type="protein sequence ID" value="OOE14590.1"/>
    <property type="molecule type" value="Genomic_DNA"/>
</dbReference>
<organism evidence="5 6">
    <name type="scientific">Fictibacillus arsenicus</name>
    <dbReference type="NCBI Taxonomy" id="255247"/>
    <lineage>
        <taxon>Bacteria</taxon>
        <taxon>Bacillati</taxon>
        <taxon>Bacillota</taxon>
        <taxon>Bacilli</taxon>
        <taxon>Bacillales</taxon>
        <taxon>Fictibacillaceae</taxon>
        <taxon>Fictibacillus</taxon>
    </lineage>
</organism>
<dbReference type="RefSeq" id="WP_077360365.1">
    <property type="nucleotide sequence ID" value="NZ_MQMF01000001.1"/>
</dbReference>
<feature type="transmembrane region" description="Helical" evidence="3">
    <location>
        <begin position="318"/>
        <end position="340"/>
    </location>
</feature>
<evidence type="ECO:0000256" key="1">
    <source>
        <dbReference type="ARBA" id="ARBA00004370"/>
    </source>
</evidence>
<feature type="transmembrane region" description="Helical" evidence="3">
    <location>
        <begin position="43"/>
        <end position="61"/>
    </location>
</feature>
<feature type="domain" description="Acyltransferase 3" evidence="4">
    <location>
        <begin position="19"/>
        <end position="336"/>
    </location>
</feature>
<protein>
    <recommendedName>
        <fullName evidence="4">Acyltransferase 3 domain-containing protein</fullName>
    </recommendedName>
</protein>
<dbReference type="InterPro" id="IPR050879">
    <property type="entry name" value="Acyltransferase_3"/>
</dbReference>
<keyword evidence="3" id="KW-0812">Transmembrane</keyword>
<feature type="transmembrane region" description="Helical" evidence="3">
    <location>
        <begin position="226"/>
        <end position="248"/>
    </location>
</feature>
<dbReference type="Pfam" id="PF01757">
    <property type="entry name" value="Acyl_transf_3"/>
    <property type="match status" value="1"/>
</dbReference>
<feature type="transmembrane region" description="Helical" evidence="3">
    <location>
        <begin position="12"/>
        <end position="31"/>
    </location>
</feature>
<dbReference type="GO" id="GO:0016747">
    <property type="term" value="F:acyltransferase activity, transferring groups other than amino-acyl groups"/>
    <property type="evidence" value="ECO:0007669"/>
    <property type="project" value="InterPro"/>
</dbReference>
<comment type="similarity">
    <text evidence="2">Belongs to the acyltransferase 3 family.</text>
</comment>